<dbReference type="EMBL" id="JAGGLD010000002">
    <property type="protein sequence ID" value="MBP2000561.1"/>
    <property type="molecule type" value="Genomic_DNA"/>
</dbReference>
<dbReference type="PANTHER" id="PTHR33639:SF2">
    <property type="entry name" value="DUF393 DOMAIN-CONTAINING PROTEIN"/>
    <property type="match status" value="1"/>
</dbReference>
<evidence type="ECO:0000313" key="2">
    <source>
        <dbReference type="Proteomes" id="UP001519288"/>
    </source>
</evidence>
<reference evidence="1 2" key="1">
    <citation type="submission" date="2021-03" db="EMBL/GenBank/DDBJ databases">
        <title>Genomic Encyclopedia of Type Strains, Phase IV (KMG-IV): sequencing the most valuable type-strain genomes for metagenomic binning, comparative biology and taxonomic classification.</title>
        <authorList>
            <person name="Goeker M."/>
        </authorList>
    </citation>
    <scope>NUCLEOTIDE SEQUENCE [LARGE SCALE GENOMIC DNA]</scope>
    <source>
        <strain evidence="1 2">DSM 26806</strain>
    </source>
</reference>
<dbReference type="InterPro" id="IPR007263">
    <property type="entry name" value="DCC1-like"/>
</dbReference>
<sequence length="138" mass="16023">MNSKTSVKHAIVLMDGVCNLCQGVTRFIIRRDKRGYFRFASLQSDLGQNLLAEGGLDLHTFSSFVLFENGHFYTRSKAALRLVRHLPWPWPLLWIGVVIPPFLRDAIYEFIARHRYQWFGQSESCMLPTAETKDRFLS</sequence>
<proteinExistence type="predicted"/>
<dbReference type="Pfam" id="PF04134">
    <property type="entry name" value="DCC1-like"/>
    <property type="match status" value="1"/>
</dbReference>
<dbReference type="Proteomes" id="UP001519288">
    <property type="component" value="Unassembled WGS sequence"/>
</dbReference>
<gene>
    <name evidence="1" type="ORF">J2Z69_001592</name>
</gene>
<evidence type="ECO:0000313" key="1">
    <source>
        <dbReference type="EMBL" id="MBP2000561.1"/>
    </source>
</evidence>
<keyword evidence="2" id="KW-1185">Reference proteome</keyword>
<dbReference type="PANTHER" id="PTHR33639">
    <property type="entry name" value="THIOL-DISULFIDE OXIDOREDUCTASE DCC"/>
    <property type="match status" value="1"/>
</dbReference>
<dbReference type="InterPro" id="IPR052927">
    <property type="entry name" value="DCC_oxidoreductase"/>
</dbReference>
<accession>A0ABS4JHW6</accession>
<name>A0ABS4JHW6_9BACL</name>
<protein>
    <submittedName>
        <fullName evidence="1">DCC family thiol-disulfide oxidoreductase YuxK</fullName>
    </submittedName>
</protein>
<comment type="caution">
    <text evidence="1">The sequence shown here is derived from an EMBL/GenBank/DDBJ whole genome shotgun (WGS) entry which is preliminary data.</text>
</comment>
<dbReference type="RefSeq" id="WP_209860869.1">
    <property type="nucleotide sequence ID" value="NZ_JAGGLD010000002.1"/>
</dbReference>
<organism evidence="1 2">
    <name type="scientific">Paenibacillus shirakamiensis</name>
    <dbReference type="NCBI Taxonomy" id="1265935"/>
    <lineage>
        <taxon>Bacteria</taxon>
        <taxon>Bacillati</taxon>
        <taxon>Bacillota</taxon>
        <taxon>Bacilli</taxon>
        <taxon>Bacillales</taxon>
        <taxon>Paenibacillaceae</taxon>
        <taxon>Paenibacillus</taxon>
    </lineage>
</organism>